<keyword evidence="3" id="KW-0547">Nucleotide-binding</keyword>
<dbReference type="InterPro" id="IPR010737">
    <property type="entry name" value="4-carb_acid_sugar_kinase_N"/>
</dbReference>
<dbReference type="SUPFAM" id="SSF142764">
    <property type="entry name" value="YgbK-like"/>
    <property type="match status" value="1"/>
</dbReference>
<reference evidence="10" key="1">
    <citation type="journal article" date="2019" name="Int. J. Syst. Evol. Microbiol.">
        <title>The Global Catalogue of Microorganisms (GCM) 10K type strain sequencing project: providing services to taxonomists for standard genome sequencing and annotation.</title>
        <authorList>
            <consortium name="The Broad Institute Genomics Platform"/>
            <consortium name="The Broad Institute Genome Sequencing Center for Infectious Disease"/>
            <person name="Wu L."/>
            <person name="Ma J."/>
        </authorList>
    </citation>
    <scope>NUCLEOTIDE SEQUENCE [LARGE SCALE GENOMIC DNA]</scope>
    <source>
        <strain evidence="10">NBRC 112502</strain>
    </source>
</reference>
<comment type="caution">
    <text evidence="9">The sequence shown here is derived from an EMBL/GenBank/DDBJ whole genome shotgun (WGS) entry which is preliminary data.</text>
</comment>
<accession>A0ABQ6A8L8</accession>
<evidence type="ECO:0000256" key="4">
    <source>
        <dbReference type="ARBA" id="ARBA00022777"/>
    </source>
</evidence>
<dbReference type="Gene3D" id="3.40.50.10840">
    <property type="entry name" value="Putative sugar-binding, N-terminal domain"/>
    <property type="match status" value="1"/>
</dbReference>
<keyword evidence="5" id="KW-0067">ATP-binding</keyword>
<dbReference type="Proteomes" id="UP001156641">
    <property type="component" value="Unassembled WGS sequence"/>
</dbReference>
<dbReference type="Pfam" id="PF17042">
    <property type="entry name" value="NBD_C"/>
    <property type="match status" value="1"/>
</dbReference>
<evidence type="ECO:0000313" key="10">
    <source>
        <dbReference type="Proteomes" id="UP001156641"/>
    </source>
</evidence>
<evidence type="ECO:0000256" key="6">
    <source>
        <dbReference type="ARBA" id="ARBA00023277"/>
    </source>
</evidence>
<organism evidence="9 10">
    <name type="scientific">Acidocella aquatica</name>
    <dbReference type="NCBI Taxonomy" id="1922313"/>
    <lineage>
        <taxon>Bacteria</taxon>
        <taxon>Pseudomonadati</taxon>
        <taxon>Pseudomonadota</taxon>
        <taxon>Alphaproteobacteria</taxon>
        <taxon>Acetobacterales</taxon>
        <taxon>Acidocellaceae</taxon>
        <taxon>Acidocella</taxon>
    </lineage>
</organism>
<evidence type="ECO:0000256" key="2">
    <source>
        <dbReference type="ARBA" id="ARBA00022679"/>
    </source>
</evidence>
<dbReference type="EMBL" id="BSOS01000024">
    <property type="protein sequence ID" value="GLR66479.1"/>
    <property type="molecule type" value="Genomic_DNA"/>
</dbReference>
<dbReference type="Gene3D" id="3.40.980.20">
    <property type="entry name" value="Four-carbon acid sugar kinase, nucleotide binding domain"/>
    <property type="match status" value="1"/>
</dbReference>
<comment type="similarity">
    <text evidence="1">Belongs to the four-carbon acid sugar kinase family.</text>
</comment>
<evidence type="ECO:0000256" key="1">
    <source>
        <dbReference type="ARBA" id="ARBA00005715"/>
    </source>
</evidence>
<keyword evidence="6" id="KW-0119">Carbohydrate metabolism</keyword>
<feature type="domain" description="Four-carbon acid sugar kinase nucleotide binding" evidence="8">
    <location>
        <begin position="217"/>
        <end position="353"/>
    </location>
</feature>
<protein>
    <submittedName>
        <fullName evidence="9">HPr kinase</fullName>
    </submittedName>
</protein>
<evidence type="ECO:0000256" key="5">
    <source>
        <dbReference type="ARBA" id="ARBA00022840"/>
    </source>
</evidence>
<proteinExistence type="inferred from homology"/>
<keyword evidence="4 9" id="KW-0418">Kinase</keyword>
<gene>
    <name evidence="9" type="ORF">GCM10010909_11590</name>
</gene>
<keyword evidence="10" id="KW-1185">Reference proteome</keyword>
<evidence type="ECO:0000259" key="7">
    <source>
        <dbReference type="Pfam" id="PF07005"/>
    </source>
</evidence>
<dbReference type="InterPro" id="IPR037051">
    <property type="entry name" value="4-carb_acid_sugar_kinase_N_sf"/>
</dbReference>
<sequence>MLQLTPSALAWTLQDAAALTYARGAGSSLARGHDAANAVLAPGGLTLSGQEVMAGLQTNPARRFFSFGNQEAPPDLEALAPVLDCLIEQSGTGFMVASFAAPAQGRTVYQGHLFQDGRLVVNVHHALRAALSGRVAIVAHETVAAGAPAIRRKLAAFKEQGAALALLDAVDMAQCAALAAAVESQALSGGPAWLYPALSSPAEAGDDTGAPEGPLAILSGALDRQTLFQLGAARHLRPFLQLDFAAPNPAAEALAWARAQGGQPIIIAASTSPGNLRRDVPAAAILAEIAAGLATAGVRRFVLTGNDTASAILDRLEVRSLETGAAAAGLRWLSGGNYHFLLKPGGFGGRDLLVDEFEPQIRLNATAE</sequence>
<evidence type="ECO:0000256" key="3">
    <source>
        <dbReference type="ARBA" id="ARBA00022741"/>
    </source>
</evidence>
<name>A0ABQ6A8L8_9PROT</name>
<evidence type="ECO:0000259" key="8">
    <source>
        <dbReference type="Pfam" id="PF17042"/>
    </source>
</evidence>
<feature type="domain" description="Four-carbon acid sugar kinase N-terminal" evidence="7">
    <location>
        <begin position="80"/>
        <end position="186"/>
    </location>
</feature>
<dbReference type="RefSeq" id="WP_284257176.1">
    <property type="nucleotide sequence ID" value="NZ_BSOS01000024.1"/>
</dbReference>
<dbReference type="Pfam" id="PF07005">
    <property type="entry name" value="SBD_N"/>
    <property type="match status" value="1"/>
</dbReference>
<dbReference type="InterPro" id="IPR031475">
    <property type="entry name" value="NBD_C"/>
</dbReference>
<dbReference type="GO" id="GO:0016301">
    <property type="term" value="F:kinase activity"/>
    <property type="evidence" value="ECO:0007669"/>
    <property type="project" value="UniProtKB-KW"/>
</dbReference>
<keyword evidence="2" id="KW-0808">Transferase</keyword>
<dbReference type="InterPro" id="IPR042213">
    <property type="entry name" value="NBD_C_sf"/>
</dbReference>
<evidence type="ECO:0000313" key="9">
    <source>
        <dbReference type="EMBL" id="GLR66479.1"/>
    </source>
</evidence>